<dbReference type="AlphaFoldDB" id="T0R335"/>
<dbReference type="SUPFAM" id="SSF50685">
    <property type="entry name" value="Barwin-like endoglucanases"/>
    <property type="match status" value="1"/>
</dbReference>
<organism evidence="4 5">
    <name type="scientific">Saprolegnia diclina (strain VS20)</name>
    <dbReference type="NCBI Taxonomy" id="1156394"/>
    <lineage>
        <taxon>Eukaryota</taxon>
        <taxon>Sar</taxon>
        <taxon>Stramenopiles</taxon>
        <taxon>Oomycota</taxon>
        <taxon>Saprolegniomycetes</taxon>
        <taxon>Saprolegniales</taxon>
        <taxon>Saprolegniaceae</taxon>
        <taxon>Saprolegnia</taxon>
    </lineage>
</organism>
<evidence type="ECO:0000313" key="5">
    <source>
        <dbReference type="Proteomes" id="UP000030762"/>
    </source>
</evidence>
<dbReference type="OrthoDB" id="406505at2759"/>
<reference evidence="4 5" key="1">
    <citation type="submission" date="2012-04" db="EMBL/GenBank/DDBJ databases">
        <title>The Genome Sequence of Saprolegnia declina VS20.</title>
        <authorList>
            <consortium name="The Broad Institute Genome Sequencing Platform"/>
            <person name="Russ C."/>
            <person name="Nusbaum C."/>
            <person name="Tyler B."/>
            <person name="van West P."/>
            <person name="Dieguez-Uribeondo J."/>
            <person name="de Bruijn I."/>
            <person name="Tripathy S."/>
            <person name="Jiang R."/>
            <person name="Young S.K."/>
            <person name="Zeng Q."/>
            <person name="Gargeya S."/>
            <person name="Fitzgerald M."/>
            <person name="Haas B."/>
            <person name="Abouelleil A."/>
            <person name="Alvarado L."/>
            <person name="Arachchi H.M."/>
            <person name="Berlin A."/>
            <person name="Chapman S.B."/>
            <person name="Goldberg J."/>
            <person name="Griggs A."/>
            <person name="Gujja S."/>
            <person name="Hansen M."/>
            <person name="Howarth C."/>
            <person name="Imamovic A."/>
            <person name="Larimer J."/>
            <person name="McCowen C."/>
            <person name="Montmayeur A."/>
            <person name="Murphy C."/>
            <person name="Neiman D."/>
            <person name="Pearson M."/>
            <person name="Priest M."/>
            <person name="Roberts A."/>
            <person name="Saif S."/>
            <person name="Shea T."/>
            <person name="Sisk P."/>
            <person name="Sykes S."/>
            <person name="Wortman J."/>
            <person name="Nusbaum C."/>
            <person name="Birren B."/>
        </authorList>
    </citation>
    <scope>NUCLEOTIDE SEQUENCE [LARGE SCALE GENOMIC DNA]</scope>
    <source>
        <strain evidence="4 5">VS20</strain>
    </source>
</reference>
<dbReference type="InParanoid" id="T0R335"/>
<feature type="signal peptide" evidence="2">
    <location>
        <begin position="1"/>
        <end position="18"/>
    </location>
</feature>
<dbReference type="Proteomes" id="UP000030762">
    <property type="component" value="Unassembled WGS sequence"/>
</dbReference>
<dbReference type="PANTHER" id="PTHR31836">
    <property type="match status" value="1"/>
</dbReference>
<evidence type="ECO:0000259" key="3">
    <source>
        <dbReference type="PROSITE" id="PS50842"/>
    </source>
</evidence>
<evidence type="ECO:0000256" key="1">
    <source>
        <dbReference type="ARBA" id="ARBA00022729"/>
    </source>
</evidence>
<feature type="chain" id="PRO_5004570872" description="Expansin-like EG45 domain-containing protein" evidence="2">
    <location>
        <begin position="19"/>
        <end position="223"/>
    </location>
</feature>
<dbReference type="InterPro" id="IPR036749">
    <property type="entry name" value="Expansin_CBD_sf"/>
</dbReference>
<dbReference type="RefSeq" id="XP_008605604.1">
    <property type="nucleotide sequence ID" value="XM_008607382.1"/>
</dbReference>
<proteinExistence type="predicted"/>
<keyword evidence="5" id="KW-1185">Reference proteome</keyword>
<feature type="domain" description="Expansin-like EG45" evidence="3">
    <location>
        <begin position="30"/>
        <end position="133"/>
    </location>
</feature>
<dbReference type="VEuPathDB" id="FungiDB:SDRG_01831"/>
<dbReference type="InterPro" id="IPR007112">
    <property type="entry name" value="Expansin/allergen_DPBB_dom"/>
</dbReference>
<dbReference type="GeneID" id="19942558"/>
<sequence>MVCATLLLMALNIASTAAQSFAGKGTAYHASSVGAGNCNLMSWLPIANTNRVAIPSALWASGANCGRCVQIQCVDSICLSNAPVVAQITDSCPTCGPRDVDMVDSLFQKVTGGLSTGAPQIVWAFVPCTPVGGVHVCTKVGSSRYWLALQPSNKISGVQRLRIMKQPTSLLGSAFYFVALGQASIEVSLASTEIELTSFGGDVILATLRLVPNTCTHIQPFKS</sequence>
<dbReference type="PANTHER" id="PTHR31836:SF21">
    <property type="entry name" value="EXPANSIN-LIKE PROTEIN 7"/>
    <property type="match status" value="1"/>
</dbReference>
<dbReference type="PROSITE" id="PS50842">
    <property type="entry name" value="EXPANSIN_EG45"/>
    <property type="match status" value="1"/>
</dbReference>
<accession>T0R335</accession>
<dbReference type="Gene3D" id="2.40.40.10">
    <property type="entry name" value="RlpA-like domain"/>
    <property type="match status" value="1"/>
</dbReference>
<dbReference type="eggNOG" id="ENOG502SA8X">
    <property type="taxonomic scope" value="Eukaryota"/>
</dbReference>
<evidence type="ECO:0000313" key="4">
    <source>
        <dbReference type="EMBL" id="EQC40760.1"/>
    </source>
</evidence>
<name>T0R335_SAPDV</name>
<dbReference type="Gene3D" id="2.60.40.760">
    <property type="entry name" value="Expansin, cellulose-binding-like domain"/>
    <property type="match status" value="1"/>
</dbReference>
<dbReference type="InterPro" id="IPR036908">
    <property type="entry name" value="RlpA-like_sf"/>
</dbReference>
<dbReference type="InterPro" id="IPR051477">
    <property type="entry name" value="Expansin_CellWall"/>
</dbReference>
<protein>
    <recommendedName>
        <fullName evidence="3">Expansin-like EG45 domain-containing protein</fullName>
    </recommendedName>
</protein>
<gene>
    <name evidence="4" type="ORF">SDRG_01831</name>
</gene>
<dbReference type="OMA" id="WASGANC"/>
<dbReference type="CDD" id="cd22271">
    <property type="entry name" value="DPBB_EXP_N-like"/>
    <property type="match status" value="1"/>
</dbReference>
<keyword evidence="1 2" id="KW-0732">Signal</keyword>
<dbReference type="EMBL" id="JH767135">
    <property type="protein sequence ID" value="EQC40760.1"/>
    <property type="molecule type" value="Genomic_DNA"/>
</dbReference>
<evidence type="ECO:0000256" key="2">
    <source>
        <dbReference type="SAM" id="SignalP"/>
    </source>
</evidence>